<gene>
    <name evidence="1" type="ORF">YASMINEVIRUS_1323</name>
</gene>
<proteinExistence type="predicted"/>
<reference evidence="1 2" key="1">
    <citation type="submission" date="2018-10" db="EMBL/GenBank/DDBJ databases">
        <authorList>
            <consortium name="IHU Genomes"/>
        </authorList>
    </citation>
    <scope>NUCLEOTIDE SEQUENCE [LARGE SCALE GENOMIC DNA]</scope>
    <source>
        <strain evidence="1 2">A1</strain>
    </source>
</reference>
<dbReference type="EMBL" id="UPSH01000001">
    <property type="protein sequence ID" value="VBB18791.1"/>
    <property type="molecule type" value="Genomic_DNA"/>
</dbReference>
<evidence type="ECO:0000313" key="1">
    <source>
        <dbReference type="EMBL" id="VBB18791.1"/>
    </source>
</evidence>
<comment type="caution">
    <text evidence="1">The sequence shown here is derived from an EMBL/GenBank/DDBJ whole genome shotgun (WGS) entry which is preliminary data.</text>
</comment>
<keyword evidence="1" id="KW-0378">Hydrolase</keyword>
<organism evidence="1 2">
    <name type="scientific">Yasminevirus sp. GU-2018</name>
    <dbReference type="NCBI Taxonomy" id="2420051"/>
    <lineage>
        <taxon>Viruses</taxon>
        <taxon>Varidnaviria</taxon>
        <taxon>Bamfordvirae</taxon>
        <taxon>Nucleocytoviricota</taxon>
        <taxon>Megaviricetes</taxon>
        <taxon>Imitervirales</taxon>
        <taxon>Mimiviridae</taxon>
        <taxon>Klosneuvirinae</taxon>
        <taxon>Yasminevirus</taxon>
        <taxon>Yasminevirus saudimassiliense</taxon>
    </lineage>
</organism>
<accession>A0A5K0UAX8</accession>
<dbReference type="GO" id="GO:0016787">
    <property type="term" value="F:hydrolase activity"/>
    <property type="evidence" value="ECO:0007669"/>
    <property type="project" value="UniProtKB-KW"/>
</dbReference>
<keyword evidence="2" id="KW-1185">Reference proteome</keyword>
<evidence type="ECO:0000313" key="2">
    <source>
        <dbReference type="Proteomes" id="UP000594342"/>
    </source>
</evidence>
<sequence>MGIFIENGGTYSGAGVLITEDYYKRDGTVEPCILLVRNSASMLYTDFGGTYEKKYGSLQALASAELREESRNLINVAPKHLVKCVDIPAGQHFYRAYTVKVNGISRKYFLHNKNKLDGAHAQGVYVSRCWRETDKIAHIPIAGINFAQLGVRGGVNLTTVDGESVRIDGRAKSVIYHIQTTLNEMITKKPIGTRRDMKLNVTEDFKNDTYSFIIN</sequence>
<name>A0A5K0UAX8_9VIRU</name>
<protein>
    <submittedName>
        <fullName evidence="1">NUDIX hydrolase</fullName>
    </submittedName>
</protein>
<dbReference type="Proteomes" id="UP000594342">
    <property type="component" value="Unassembled WGS sequence"/>
</dbReference>